<dbReference type="RefSeq" id="WP_270055549.1">
    <property type="nucleotide sequence ID" value="NZ_CP115149.1"/>
</dbReference>
<dbReference type="EMBL" id="CP115149">
    <property type="protein sequence ID" value="WBL35021.1"/>
    <property type="molecule type" value="Genomic_DNA"/>
</dbReference>
<accession>A0ABY7M5H0</accession>
<gene>
    <name evidence="1" type="ORF">O0235_09500</name>
</gene>
<sequence>MLGALTIIPAASASAGSMPGQGQQAVEGRGFDHVAVLPALLPNSKENTSTDRAEQRNRPTATIVMDIYTPGGVLIPSATVAYTGNVPPGGTRVFAQAINTGLTPGFRGVGVISSDQPINALLVRDIESNVNYAKSYSIHNAYATGGTKVTLPYVANALNGLYNTRFAIANTGNAEACVGRLRMRSRGRRSRRWWIAARARWRARAAATGSRWAARLLSRRTAWTAPSRMPASTQNRLMAATLQTSSSTSHGGWSTPT</sequence>
<proteinExistence type="predicted"/>
<keyword evidence="2" id="KW-1185">Reference proteome</keyword>
<organism evidence="1 2">
    <name type="scientific">Tepidiforma flava</name>
    <dbReference type="NCBI Taxonomy" id="3004094"/>
    <lineage>
        <taxon>Bacteria</taxon>
        <taxon>Bacillati</taxon>
        <taxon>Chloroflexota</taxon>
        <taxon>Tepidiformia</taxon>
        <taxon>Tepidiformales</taxon>
        <taxon>Tepidiformaceae</taxon>
        <taxon>Tepidiforma</taxon>
    </lineage>
</organism>
<protein>
    <submittedName>
        <fullName evidence="1">Uncharacterized protein</fullName>
    </submittedName>
</protein>
<name>A0ABY7M5H0_9CHLR</name>
<dbReference type="Proteomes" id="UP001212803">
    <property type="component" value="Chromosome"/>
</dbReference>
<evidence type="ECO:0000313" key="1">
    <source>
        <dbReference type="EMBL" id="WBL35021.1"/>
    </source>
</evidence>
<reference evidence="1 2" key="1">
    <citation type="journal article" date="2023" name="ISME J.">
        <title>Thermophilic Dehalococcoidia with unusual traits shed light on an unexpected past.</title>
        <authorList>
            <person name="Palmer M."/>
            <person name="Covington J.K."/>
            <person name="Zhou E.M."/>
            <person name="Thomas S.C."/>
            <person name="Habib N."/>
            <person name="Seymour C.O."/>
            <person name="Lai D."/>
            <person name="Johnston J."/>
            <person name="Hashimi A."/>
            <person name="Jiao J.Y."/>
            <person name="Muok A.R."/>
            <person name="Liu L."/>
            <person name="Xian W.D."/>
            <person name="Zhi X.Y."/>
            <person name="Li M.M."/>
            <person name="Silva L.P."/>
            <person name="Bowen B.P."/>
            <person name="Louie K."/>
            <person name="Briegel A."/>
            <person name="Pett-Ridge J."/>
            <person name="Weber P.K."/>
            <person name="Tocheva E.I."/>
            <person name="Woyke T."/>
            <person name="Northen T.R."/>
            <person name="Mayali X."/>
            <person name="Li W.J."/>
            <person name="Hedlund B.P."/>
        </authorList>
    </citation>
    <scope>NUCLEOTIDE SEQUENCE [LARGE SCALE GENOMIC DNA]</scope>
    <source>
        <strain evidence="1 2">YIM 72310</strain>
    </source>
</reference>
<evidence type="ECO:0000313" key="2">
    <source>
        <dbReference type="Proteomes" id="UP001212803"/>
    </source>
</evidence>